<name>A0ABQ9E3L5_TEGGR</name>
<comment type="caution">
    <text evidence="2">The sequence shown here is derived from an EMBL/GenBank/DDBJ whole genome shotgun (WGS) entry which is preliminary data.</text>
</comment>
<gene>
    <name evidence="2" type="ORF">KUTeg_024621</name>
</gene>
<dbReference type="Proteomes" id="UP001217089">
    <property type="component" value="Unassembled WGS sequence"/>
</dbReference>
<reference evidence="2 3" key="1">
    <citation type="submission" date="2022-12" db="EMBL/GenBank/DDBJ databases">
        <title>Chromosome-level genome of Tegillarca granosa.</title>
        <authorList>
            <person name="Kim J."/>
        </authorList>
    </citation>
    <scope>NUCLEOTIDE SEQUENCE [LARGE SCALE GENOMIC DNA]</scope>
    <source>
        <strain evidence="2">Teg-2019</strain>
        <tissue evidence="2">Adductor muscle</tissue>
    </source>
</reference>
<evidence type="ECO:0008006" key="4">
    <source>
        <dbReference type="Google" id="ProtNLM"/>
    </source>
</evidence>
<protein>
    <recommendedName>
        <fullName evidence="4">DDE-1 domain-containing protein</fullName>
    </recommendedName>
</protein>
<evidence type="ECO:0000313" key="2">
    <source>
        <dbReference type="EMBL" id="KAJ8298090.1"/>
    </source>
</evidence>
<evidence type="ECO:0000256" key="1">
    <source>
        <dbReference type="SAM" id="Coils"/>
    </source>
</evidence>
<proteinExistence type="predicted"/>
<keyword evidence="3" id="KW-1185">Reference proteome</keyword>
<keyword evidence="1" id="KW-0175">Coiled coil</keyword>
<evidence type="ECO:0000313" key="3">
    <source>
        <dbReference type="Proteomes" id="UP001217089"/>
    </source>
</evidence>
<dbReference type="EMBL" id="JARBDR010000923">
    <property type="protein sequence ID" value="KAJ8298090.1"/>
    <property type="molecule type" value="Genomic_DNA"/>
</dbReference>
<feature type="coiled-coil region" evidence="1">
    <location>
        <begin position="129"/>
        <end position="156"/>
    </location>
</feature>
<organism evidence="2 3">
    <name type="scientific">Tegillarca granosa</name>
    <name type="common">Malaysian cockle</name>
    <name type="synonym">Anadara granosa</name>
    <dbReference type="NCBI Taxonomy" id="220873"/>
    <lineage>
        <taxon>Eukaryota</taxon>
        <taxon>Metazoa</taxon>
        <taxon>Spiralia</taxon>
        <taxon>Lophotrochozoa</taxon>
        <taxon>Mollusca</taxon>
        <taxon>Bivalvia</taxon>
        <taxon>Autobranchia</taxon>
        <taxon>Pteriomorphia</taxon>
        <taxon>Arcoida</taxon>
        <taxon>Arcoidea</taxon>
        <taxon>Arcidae</taxon>
        <taxon>Tegillarca</taxon>
    </lineage>
</organism>
<sequence>MDCLGQSIGHLKLDDFFKNHFLHYVTVKPCILLYDGHSTHVTVEVIEAARNENFLKYLHAHPYSVILKEELPHFIVTAYKSFMTVTNIMSGFRKTGIFPFCSSEPSVSQPQFAKRQEEKCTSRKESIENRNVKILLKQKSEEFNRLKEQNTNKKKKRKTFVPLYGAAVTEDIFYQEKRNRKLNRKKKNEAKKKKNLRSFLLPLS</sequence>
<accession>A0ABQ9E3L5</accession>